<evidence type="ECO:0000256" key="1">
    <source>
        <dbReference type="SAM" id="Phobius"/>
    </source>
</evidence>
<keyword evidence="1" id="KW-1133">Transmembrane helix</keyword>
<name>A0AA38WHP6_9ASTR</name>
<keyword evidence="3" id="KW-1185">Reference proteome</keyword>
<dbReference type="AlphaFoldDB" id="A0AA38WHP6"/>
<proteinExistence type="predicted"/>
<dbReference type="Proteomes" id="UP001172457">
    <property type="component" value="Chromosome 4"/>
</dbReference>
<gene>
    <name evidence="2" type="ORF">OSB04_016695</name>
</gene>
<protein>
    <submittedName>
        <fullName evidence="2">Uncharacterized protein</fullName>
    </submittedName>
</protein>
<organism evidence="2 3">
    <name type="scientific">Centaurea solstitialis</name>
    <name type="common">yellow star-thistle</name>
    <dbReference type="NCBI Taxonomy" id="347529"/>
    <lineage>
        <taxon>Eukaryota</taxon>
        <taxon>Viridiplantae</taxon>
        <taxon>Streptophyta</taxon>
        <taxon>Embryophyta</taxon>
        <taxon>Tracheophyta</taxon>
        <taxon>Spermatophyta</taxon>
        <taxon>Magnoliopsida</taxon>
        <taxon>eudicotyledons</taxon>
        <taxon>Gunneridae</taxon>
        <taxon>Pentapetalae</taxon>
        <taxon>asterids</taxon>
        <taxon>campanulids</taxon>
        <taxon>Asterales</taxon>
        <taxon>Asteraceae</taxon>
        <taxon>Carduoideae</taxon>
        <taxon>Cardueae</taxon>
        <taxon>Centaureinae</taxon>
        <taxon>Centaurea</taxon>
    </lineage>
</organism>
<comment type="caution">
    <text evidence="2">The sequence shown here is derived from an EMBL/GenBank/DDBJ whole genome shotgun (WGS) entry which is preliminary data.</text>
</comment>
<keyword evidence="1" id="KW-0472">Membrane</keyword>
<reference evidence="2" key="1">
    <citation type="submission" date="2023-03" db="EMBL/GenBank/DDBJ databases">
        <title>Chromosome-scale reference genome and RAD-based genetic map of yellow starthistle (Centaurea solstitialis) reveal putative structural variation and QTLs associated with invader traits.</title>
        <authorList>
            <person name="Reatini B."/>
            <person name="Cang F.A."/>
            <person name="Jiang Q."/>
            <person name="Mckibben M.T.W."/>
            <person name="Barker M.S."/>
            <person name="Rieseberg L.H."/>
            <person name="Dlugosch K.M."/>
        </authorList>
    </citation>
    <scope>NUCLEOTIDE SEQUENCE</scope>
    <source>
        <strain evidence="2">CAN-66</strain>
        <tissue evidence="2">Leaf</tissue>
    </source>
</reference>
<accession>A0AA38WHP6</accession>
<feature type="transmembrane region" description="Helical" evidence="1">
    <location>
        <begin position="91"/>
        <end position="109"/>
    </location>
</feature>
<keyword evidence="1" id="KW-0812">Transmembrane</keyword>
<sequence>MEIRVVTHQDMVIPMDKDEEIEVANVIMFLCVNYVDKKTTKQIVIMKAFNASCALSNLSASDWYLNSGVSAHMTPNSANVDSATSYNGNDVLLLVMEILFLSLILVISITPNVKLHDILVVLNLNRNLLSISWLTRDYPVNMVFSENPFVVQNRLDGTTLARC</sequence>
<evidence type="ECO:0000313" key="2">
    <source>
        <dbReference type="EMBL" id="KAJ9552650.1"/>
    </source>
</evidence>
<dbReference type="EMBL" id="JARYMX010000004">
    <property type="protein sequence ID" value="KAJ9552650.1"/>
    <property type="molecule type" value="Genomic_DNA"/>
</dbReference>
<evidence type="ECO:0000313" key="3">
    <source>
        <dbReference type="Proteomes" id="UP001172457"/>
    </source>
</evidence>